<reference evidence="4" key="1">
    <citation type="journal article" date="2020" name="Cell">
        <title>Large-Scale Comparative Analyses of Tick Genomes Elucidate Their Genetic Diversity and Vector Capacities.</title>
        <authorList>
            <consortium name="Tick Genome and Microbiome Consortium (TIGMIC)"/>
            <person name="Jia N."/>
            <person name="Wang J."/>
            <person name="Shi W."/>
            <person name="Du L."/>
            <person name="Sun Y."/>
            <person name="Zhan W."/>
            <person name="Jiang J.F."/>
            <person name="Wang Q."/>
            <person name="Zhang B."/>
            <person name="Ji P."/>
            <person name="Bell-Sakyi L."/>
            <person name="Cui X.M."/>
            <person name="Yuan T.T."/>
            <person name="Jiang B.G."/>
            <person name="Yang W.F."/>
            <person name="Lam T.T."/>
            <person name="Chang Q.C."/>
            <person name="Ding S.J."/>
            <person name="Wang X.J."/>
            <person name="Zhu J.G."/>
            <person name="Ruan X.D."/>
            <person name="Zhao L."/>
            <person name="Wei J.T."/>
            <person name="Ye R.Z."/>
            <person name="Que T.C."/>
            <person name="Du C.H."/>
            <person name="Zhou Y.H."/>
            <person name="Cheng J.X."/>
            <person name="Dai P.F."/>
            <person name="Guo W.B."/>
            <person name="Han X.H."/>
            <person name="Huang E.J."/>
            <person name="Li L.F."/>
            <person name="Wei W."/>
            <person name="Gao Y.C."/>
            <person name="Liu J.Z."/>
            <person name="Shao H.Z."/>
            <person name="Wang X."/>
            <person name="Wang C.C."/>
            <person name="Yang T.C."/>
            <person name="Huo Q.B."/>
            <person name="Li W."/>
            <person name="Chen H.Y."/>
            <person name="Chen S.E."/>
            <person name="Zhou L.G."/>
            <person name="Ni X.B."/>
            <person name="Tian J.H."/>
            <person name="Sheng Y."/>
            <person name="Liu T."/>
            <person name="Pan Y.S."/>
            <person name="Xia L.Y."/>
            <person name="Li J."/>
            <person name="Zhao F."/>
            <person name="Cao W.C."/>
        </authorList>
    </citation>
    <scope>NUCLEOTIDE SEQUENCE</scope>
    <source>
        <strain evidence="4">Rmic-2018</strain>
    </source>
</reference>
<keyword evidence="5" id="KW-1185">Reference proteome</keyword>
<sequence>MLLAFVSYIVVERWSNHSRALVKGQFGTVRGAKLVVSDQGREWTVHAFLRVPFAKAPRGALRFKPPQPLDSPVGEDERGSTLDNAIKGPPCPQQDFYLGRQRVDVSNGSEDCLHLNIWSPALDCATESGPCEAKTVLFFLYGAAFQNGGNNFEASAAYQ</sequence>
<name>A0A9J6ELU3_RHIMP</name>
<dbReference type="PANTHER" id="PTHR45237">
    <property type="entry name" value="POSSIBLE PARA-NITROBENZYL ESTERASE"/>
    <property type="match status" value="1"/>
</dbReference>
<gene>
    <name evidence="4" type="ORF">HPB51_004559</name>
</gene>
<dbReference type="AlphaFoldDB" id="A0A9J6ELU3"/>
<dbReference type="SUPFAM" id="SSF53474">
    <property type="entry name" value="alpha/beta-Hydrolases"/>
    <property type="match status" value="1"/>
</dbReference>
<keyword evidence="1" id="KW-0325">Glycoprotein</keyword>
<evidence type="ECO:0000256" key="1">
    <source>
        <dbReference type="ARBA" id="ARBA00023180"/>
    </source>
</evidence>
<protein>
    <recommendedName>
        <fullName evidence="3">Carboxylesterase type B domain-containing protein</fullName>
    </recommendedName>
</protein>
<evidence type="ECO:0000256" key="2">
    <source>
        <dbReference type="SAM" id="MobiDB-lite"/>
    </source>
</evidence>
<feature type="domain" description="Carboxylesterase type B" evidence="3">
    <location>
        <begin position="21"/>
        <end position="150"/>
    </location>
</feature>
<proteinExistence type="predicted"/>
<dbReference type="EMBL" id="JABSTU010000003">
    <property type="protein sequence ID" value="KAH8035318.1"/>
    <property type="molecule type" value="Genomic_DNA"/>
</dbReference>
<dbReference type="InterPro" id="IPR029058">
    <property type="entry name" value="AB_hydrolase_fold"/>
</dbReference>
<feature type="region of interest" description="Disordered" evidence="2">
    <location>
        <begin position="64"/>
        <end position="85"/>
    </location>
</feature>
<evidence type="ECO:0000313" key="5">
    <source>
        <dbReference type="Proteomes" id="UP000821866"/>
    </source>
</evidence>
<dbReference type="PANTHER" id="PTHR45237:SF2">
    <property type="entry name" value="POSSIBLE PARA-NITROBENZYL ESTERASE"/>
    <property type="match status" value="1"/>
</dbReference>
<dbReference type="Gene3D" id="3.40.50.1820">
    <property type="entry name" value="alpha/beta hydrolase"/>
    <property type="match status" value="1"/>
</dbReference>
<evidence type="ECO:0000259" key="3">
    <source>
        <dbReference type="Pfam" id="PF00135"/>
    </source>
</evidence>
<dbReference type="Proteomes" id="UP000821866">
    <property type="component" value="Chromosome 11"/>
</dbReference>
<organism evidence="4 5">
    <name type="scientific">Rhipicephalus microplus</name>
    <name type="common">Cattle tick</name>
    <name type="synonym">Boophilus microplus</name>
    <dbReference type="NCBI Taxonomy" id="6941"/>
    <lineage>
        <taxon>Eukaryota</taxon>
        <taxon>Metazoa</taxon>
        <taxon>Ecdysozoa</taxon>
        <taxon>Arthropoda</taxon>
        <taxon>Chelicerata</taxon>
        <taxon>Arachnida</taxon>
        <taxon>Acari</taxon>
        <taxon>Parasitiformes</taxon>
        <taxon>Ixodida</taxon>
        <taxon>Ixodoidea</taxon>
        <taxon>Ixodidae</taxon>
        <taxon>Rhipicephalinae</taxon>
        <taxon>Rhipicephalus</taxon>
        <taxon>Boophilus</taxon>
    </lineage>
</organism>
<comment type="caution">
    <text evidence="4">The sequence shown here is derived from an EMBL/GenBank/DDBJ whole genome shotgun (WGS) entry which is preliminary data.</text>
</comment>
<reference evidence="4" key="2">
    <citation type="submission" date="2021-09" db="EMBL/GenBank/DDBJ databases">
        <authorList>
            <person name="Jia N."/>
            <person name="Wang J."/>
            <person name="Shi W."/>
            <person name="Du L."/>
            <person name="Sun Y."/>
            <person name="Zhan W."/>
            <person name="Jiang J."/>
            <person name="Wang Q."/>
            <person name="Zhang B."/>
            <person name="Ji P."/>
            <person name="Sakyi L.B."/>
            <person name="Cui X."/>
            <person name="Yuan T."/>
            <person name="Jiang B."/>
            <person name="Yang W."/>
            <person name="Lam T.T.-Y."/>
            <person name="Chang Q."/>
            <person name="Ding S."/>
            <person name="Wang X."/>
            <person name="Zhu J."/>
            <person name="Ruan X."/>
            <person name="Zhao L."/>
            <person name="Wei J."/>
            <person name="Que T."/>
            <person name="Du C."/>
            <person name="Cheng J."/>
            <person name="Dai P."/>
            <person name="Han X."/>
            <person name="Huang E."/>
            <person name="Gao Y."/>
            <person name="Liu J."/>
            <person name="Shao H."/>
            <person name="Ye R."/>
            <person name="Li L."/>
            <person name="Wei W."/>
            <person name="Wang X."/>
            <person name="Wang C."/>
            <person name="Huo Q."/>
            <person name="Li W."/>
            <person name="Guo W."/>
            <person name="Chen H."/>
            <person name="Chen S."/>
            <person name="Zhou L."/>
            <person name="Zhou L."/>
            <person name="Ni X."/>
            <person name="Tian J."/>
            <person name="Zhou Y."/>
            <person name="Sheng Y."/>
            <person name="Liu T."/>
            <person name="Pan Y."/>
            <person name="Xia L."/>
            <person name="Li J."/>
            <person name="Zhao F."/>
            <person name="Cao W."/>
        </authorList>
    </citation>
    <scope>NUCLEOTIDE SEQUENCE</scope>
    <source>
        <strain evidence="4">Rmic-2018</strain>
        <tissue evidence="4">Larvae</tissue>
    </source>
</reference>
<evidence type="ECO:0000313" key="4">
    <source>
        <dbReference type="EMBL" id="KAH8035318.1"/>
    </source>
</evidence>
<dbReference type="Pfam" id="PF00135">
    <property type="entry name" value="COesterase"/>
    <property type="match status" value="1"/>
</dbReference>
<dbReference type="InterPro" id="IPR002018">
    <property type="entry name" value="CarbesteraseB"/>
</dbReference>
<accession>A0A9J6ELU3</accession>